<keyword evidence="3" id="KW-1185">Reference proteome</keyword>
<accession>A0A0E0DYN8</accession>
<proteinExistence type="predicted"/>
<dbReference type="Proteomes" id="UP000008021">
    <property type="component" value="Chromosome 6"/>
</dbReference>
<reference evidence="2" key="2">
    <citation type="submission" date="2018-05" db="EMBL/GenBank/DDBJ databases">
        <title>OmerRS3 (Oryza meridionalis Reference Sequence Version 3).</title>
        <authorList>
            <person name="Zhang J."/>
            <person name="Kudrna D."/>
            <person name="Lee S."/>
            <person name="Talag J."/>
            <person name="Welchert J."/>
            <person name="Wing R.A."/>
        </authorList>
    </citation>
    <scope>NUCLEOTIDE SEQUENCE [LARGE SCALE GENOMIC DNA]</scope>
    <source>
        <strain evidence="2">cv. OR44</strain>
    </source>
</reference>
<feature type="compositionally biased region" description="Pro residues" evidence="1">
    <location>
        <begin position="1"/>
        <end position="10"/>
    </location>
</feature>
<organism evidence="2">
    <name type="scientific">Oryza meridionalis</name>
    <dbReference type="NCBI Taxonomy" id="40149"/>
    <lineage>
        <taxon>Eukaryota</taxon>
        <taxon>Viridiplantae</taxon>
        <taxon>Streptophyta</taxon>
        <taxon>Embryophyta</taxon>
        <taxon>Tracheophyta</taxon>
        <taxon>Spermatophyta</taxon>
        <taxon>Magnoliopsida</taxon>
        <taxon>Liliopsida</taxon>
        <taxon>Poales</taxon>
        <taxon>Poaceae</taxon>
        <taxon>BOP clade</taxon>
        <taxon>Oryzoideae</taxon>
        <taxon>Oryzeae</taxon>
        <taxon>Oryzinae</taxon>
        <taxon>Oryza</taxon>
    </lineage>
</organism>
<dbReference type="EnsemblPlants" id="OMERI06G08030.1">
    <property type="protein sequence ID" value="OMERI06G08030.1"/>
    <property type="gene ID" value="OMERI06G08030"/>
</dbReference>
<reference evidence="2" key="1">
    <citation type="submission" date="2015-04" db="UniProtKB">
        <authorList>
            <consortium name="EnsemblPlants"/>
        </authorList>
    </citation>
    <scope>IDENTIFICATION</scope>
</reference>
<feature type="region of interest" description="Disordered" evidence="1">
    <location>
        <begin position="1"/>
        <end position="86"/>
    </location>
</feature>
<dbReference type="Gramene" id="OMERI06G08030.1">
    <property type="protein sequence ID" value="OMERI06G08030.1"/>
    <property type="gene ID" value="OMERI06G08030"/>
</dbReference>
<protein>
    <submittedName>
        <fullName evidence="2">Uncharacterized protein</fullName>
    </submittedName>
</protein>
<dbReference type="HOGENOM" id="CLU_1253436_0_0_1"/>
<evidence type="ECO:0000256" key="1">
    <source>
        <dbReference type="SAM" id="MobiDB-lite"/>
    </source>
</evidence>
<dbReference type="AlphaFoldDB" id="A0A0E0DYN8"/>
<evidence type="ECO:0000313" key="2">
    <source>
        <dbReference type="EnsemblPlants" id="OMERI06G08030.1"/>
    </source>
</evidence>
<name>A0A0E0DYN8_9ORYZ</name>
<sequence>PNLASPPPDPSRAATIPPTSSHSLALLSPFPGDGGRLDSPSSSRRHPPLAPVAASTNEEAGTTGYGDPGLLTGRSSRSEARGTGSRPLHFPLSLSILFLSGSAEACDDNGRAGGTSRRRGITGSRRLVNQLGQGATRSVALTSRSGHRRSRVLVSGAAGSGAWRGSSSAPSYLLFCLFEGGEERKGIGTGFLEDAAASIPSCHRHPLASQPCPCCPTGPLQ</sequence>
<evidence type="ECO:0000313" key="3">
    <source>
        <dbReference type="Proteomes" id="UP000008021"/>
    </source>
</evidence>